<dbReference type="InterPro" id="IPR020904">
    <property type="entry name" value="Sc_DH/Rdtase_CS"/>
</dbReference>
<evidence type="ECO:0000256" key="2">
    <source>
        <dbReference type="ARBA" id="ARBA00023002"/>
    </source>
</evidence>
<protein>
    <submittedName>
        <fullName evidence="3">Oxidoreductase</fullName>
    </submittedName>
</protein>
<comment type="similarity">
    <text evidence="1">Belongs to the short-chain dehydrogenases/reductases (SDR) family.</text>
</comment>
<name>A0A160MHZ1_9BACI</name>
<proteinExistence type="inferred from homology"/>
<sequence length="251" mass="27411">MMNQQNKTVIVTGVSSHKGIGAAICRKLAIQNFNIFFTYWDAEPHWEKVFSNEISEIGVECKGLEADLSDVQSAEKVLESAALTVGKPMILVNNAAHSTRDGYLELDAKTLDAHYAVNMRALFLLCTEFAKRFPDWNLPYGRIINMTSGQELGPMPGELAYASTKAAITAFTRSLSTEIAHLGITVNAINPGPTDSTWMDEGIRNHLLPKFPAGRIGQPEDAANLAAFLASEESKWITGQVIHSEGGFIRG</sequence>
<dbReference type="InterPro" id="IPR002347">
    <property type="entry name" value="SDR_fam"/>
</dbReference>
<dbReference type="PANTHER" id="PTHR48107">
    <property type="entry name" value="NADPH-DEPENDENT ALDEHYDE REDUCTASE-LIKE PROTEIN, CHLOROPLASTIC-RELATED"/>
    <property type="match status" value="1"/>
</dbReference>
<dbReference type="PRINTS" id="PR00081">
    <property type="entry name" value="GDHRDH"/>
</dbReference>
<dbReference type="Proteomes" id="UP000077856">
    <property type="component" value="Chromosome"/>
</dbReference>
<organism evidence="3 4">
    <name type="scientific">Cytobacillus oceanisediminis 2691</name>
    <dbReference type="NCBI Taxonomy" id="1196031"/>
    <lineage>
        <taxon>Bacteria</taxon>
        <taxon>Bacillati</taxon>
        <taxon>Bacillota</taxon>
        <taxon>Bacilli</taxon>
        <taxon>Bacillales</taxon>
        <taxon>Bacillaceae</taxon>
        <taxon>Cytobacillus</taxon>
    </lineage>
</organism>
<gene>
    <name evidence="3" type="ORF">A361_11695</name>
</gene>
<dbReference type="CDD" id="cd05233">
    <property type="entry name" value="SDR_c"/>
    <property type="match status" value="1"/>
</dbReference>
<reference evidence="3 4" key="1">
    <citation type="submission" date="2016-04" db="EMBL/GenBank/DDBJ databases">
        <title>Complete genome sequence of Bacillus oceanisediminis strain 2691.</title>
        <authorList>
            <person name="Jeong H."/>
            <person name="Kim H.J."/>
            <person name="Lee D.-W."/>
        </authorList>
    </citation>
    <scope>NUCLEOTIDE SEQUENCE [LARGE SCALE GENOMIC DNA]</scope>
    <source>
        <strain evidence="3 4">2691</strain>
    </source>
</reference>
<dbReference type="RefSeq" id="WP_026041758.1">
    <property type="nucleotide sequence ID" value="NZ_CP015506.1"/>
</dbReference>
<dbReference type="KEGG" id="bon:A361_11695"/>
<evidence type="ECO:0000256" key="1">
    <source>
        <dbReference type="ARBA" id="ARBA00006484"/>
    </source>
</evidence>
<dbReference type="STRING" id="1196031.A361_11695"/>
<dbReference type="NCBIfam" id="NF009389">
    <property type="entry name" value="PRK12748.1"/>
    <property type="match status" value="1"/>
</dbReference>
<dbReference type="EMBL" id="CP015506">
    <property type="protein sequence ID" value="AND42743.1"/>
    <property type="molecule type" value="Genomic_DNA"/>
</dbReference>
<dbReference type="SUPFAM" id="SSF51735">
    <property type="entry name" value="NAD(P)-binding Rossmann-fold domains"/>
    <property type="match status" value="1"/>
</dbReference>
<dbReference type="PANTHER" id="PTHR48107:SF7">
    <property type="entry name" value="RE15974P"/>
    <property type="match status" value="1"/>
</dbReference>
<accession>A0A160MHZ1</accession>
<evidence type="ECO:0000313" key="4">
    <source>
        <dbReference type="Proteomes" id="UP000077856"/>
    </source>
</evidence>
<evidence type="ECO:0000313" key="3">
    <source>
        <dbReference type="EMBL" id="AND42743.1"/>
    </source>
</evidence>
<dbReference type="eggNOG" id="COG1028">
    <property type="taxonomic scope" value="Bacteria"/>
</dbReference>
<dbReference type="PROSITE" id="PS00061">
    <property type="entry name" value="ADH_SHORT"/>
    <property type="match status" value="1"/>
</dbReference>
<dbReference type="PRINTS" id="PR00080">
    <property type="entry name" value="SDRFAMILY"/>
</dbReference>
<dbReference type="InterPro" id="IPR036291">
    <property type="entry name" value="NAD(P)-bd_dom_sf"/>
</dbReference>
<dbReference type="Gene3D" id="3.40.50.720">
    <property type="entry name" value="NAD(P)-binding Rossmann-like Domain"/>
    <property type="match status" value="1"/>
</dbReference>
<dbReference type="AlphaFoldDB" id="A0A160MHZ1"/>
<dbReference type="GO" id="GO:0016614">
    <property type="term" value="F:oxidoreductase activity, acting on CH-OH group of donors"/>
    <property type="evidence" value="ECO:0007669"/>
    <property type="project" value="UniProtKB-ARBA"/>
</dbReference>
<dbReference type="Pfam" id="PF13561">
    <property type="entry name" value="adh_short_C2"/>
    <property type="match status" value="1"/>
</dbReference>
<keyword evidence="2" id="KW-0560">Oxidoreductase</keyword>